<dbReference type="PANTHER" id="PTHR30069:SF57">
    <property type="entry name" value="TONB-DEPENDENT RECEPTOR"/>
    <property type="match status" value="1"/>
</dbReference>
<evidence type="ECO:0000313" key="14">
    <source>
        <dbReference type="Proteomes" id="UP000215539"/>
    </source>
</evidence>
<dbReference type="InterPro" id="IPR000531">
    <property type="entry name" value="Beta-barrel_TonB"/>
</dbReference>
<dbReference type="GO" id="GO:0044718">
    <property type="term" value="P:siderophore transmembrane transport"/>
    <property type="evidence" value="ECO:0007669"/>
    <property type="project" value="TreeGrafter"/>
</dbReference>
<sequence length="814" mass="90518">MLRIKFNNHKELSYMKTYLIGAVMLISTLGFTQNATIRGRITSDNQAVEAVSILLEARGHKKWTVSDRNGNYELNLPAGEYRFKVQGLGYIPYNDKVNIAENDTLVKDISLKEDVLGIDEVVVTATKTKETRKNAPVLVTVTTNKELAKVRAHTLMEGLVFQPGLRPEVNCQNCGFSQVRINGLEGAYSQILIDSRPIFGSLNGVYGLEQIPSNMIDRIEVTRGGGSALFGSNAIAGTINVITKEPTANEAQAGVTASLIGGEAADYISSFNGSLVNENYMRGLSFHAMSRQRQAYDANGDGFSEITRLKNVNAGGKFFNDFTDRKKLTAELNVSNENRRGGDQLDRPEHTVGVAESIRTDMIGGNATYDYFTPSYNNKFSVYASGQYTRADNFYGGLLYEQKDVIDPNTGLPKVDDDGNKITEDDLTKPDYYASSLLYGVTKEKTVLAGGQHTGYFPIGEGNLQWTSGTEYQYDKINEKRENPDILAVNQHSNSFGLFTQADWRLSPKFKFLVGLRLDNVKYHIEGQGTEPSVNNTITALNPRASVLWNIADSFIARGSYARGFRAPFFFAEDVHAELNTGEVRKVKLADNLKKETSDSFTASFEYNHAHDDHQIVAMIEGFYTALHDRFTYEDAGEENGLAIRQKVNSDGAVVKGVNVEFKYSPNRKYIMQLGATVQSAKYNSVQTPEPNVTSDAILRTPDVYGNLIATYKPLENWDINLVTVYTGPMKLIHKNEDEALNALVKSKGFFDFGLNTTYEITSNKFFKTELSVGVKNLFNQYQNDFDTGKTRDSDYIYGPALPRTVFAGIKIKI</sequence>
<comment type="subcellular location">
    <subcellularLocation>
        <location evidence="1 8">Cell outer membrane</location>
        <topology evidence="1 8">Multi-pass membrane protein</topology>
    </subcellularLocation>
</comment>
<dbReference type="GO" id="GO:0009279">
    <property type="term" value="C:cell outer membrane"/>
    <property type="evidence" value="ECO:0007669"/>
    <property type="project" value="UniProtKB-SubCell"/>
</dbReference>
<keyword evidence="6 8" id="KW-0472">Membrane</keyword>
<evidence type="ECO:0000256" key="7">
    <source>
        <dbReference type="ARBA" id="ARBA00023237"/>
    </source>
</evidence>
<dbReference type="PANTHER" id="PTHR30069">
    <property type="entry name" value="TONB-DEPENDENT OUTER MEMBRANE RECEPTOR"/>
    <property type="match status" value="1"/>
</dbReference>
<dbReference type="SUPFAM" id="SSF56935">
    <property type="entry name" value="Porins"/>
    <property type="match status" value="1"/>
</dbReference>
<evidence type="ECO:0000259" key="12">
    <source>
        <dbReference type="Pfam" id="PF07715"/>
    </source>
</evidence>
<dbReference type="CDD" id="cd01347">
    <property type="entry name" value="ligand_gated_channel"/>
    <property type="match status" value="1"/>
</dbReference>
<evidence type="ECO:0000256" key="5">
    <source>
        <dbReference type="ARBA" id="ARBA00023077"/>
    </source>
</evidence>
<evidence type="ECO:0000313" key="13">
    <source>
        <dbReference type="EMBL" id="SNV10874.1"/>
    </source>
</evidence>
<dbReference type="PROSITE" id="PS52016">
    <property type="entry name" value="TONB_DEPENDENT_REC_3"/>
    <property type="match status" value="1"/>
</dbReference>
<feature type="domain" description="TonB-dependent receptor plug" evidence="12">
    <location>
        <begin position="133"/>
        <end position="238"/>
    </location>
</feature>
<gene>
    <name evidence="13" type="primary">cirA_3</name>
    <name evidence="13" type="ORF">SAMEA44541418_01384</name>
</gene>
<keyword evidence="7 8" id="KW-0998">Cell outer membrane</keyword>
<feature type="domain" description="TonB-dependent receptor-like beta-barrel" evidence="11">
    <location>
        <begin position="308"/>
        <end position="778"/>
    </location>
</feature>
<name>A0AAX2H1P7_9FLAO</name>
<keyword evidence="2 8" id="KW-0813">Transport</keyword>
<dbReference type="SUPFAM" id="SSF49464">
    <property type="entry name" value="Carboxypeptidase regulatory domain-like"/>
    <property type="match status" value="1"/>
</dbReference>
<proteinExistence type="inferred from homology"/>
<dbReference type="Pfam" id="PF07715">
    <property type="entry name" value="Plug"/>
    <property type="match status" value="1"/>
</dbReference>
<evidence type="ECO:0000256" key="9">
    <source>
        <dbReference type="RuleBase" id="RU003357"/>
    </source>
</evidence>
<dbReference type="Gene3D" id="2.60.40.1120">
    <property type="entry name" value="Carboxypeptidase-like, regulatory domain"/>
    <property type="match status" value="1"/>
</dbReference>
<reference evidence="13 14" key="1">
    <citation type="submission" date="2017-06" db="EMBL/GenBank/DDBJ databases">
        <authorList>
            <consortium name="Pathogen Informatics"/>
        </authorList>
    </citation>
    <scope>NUCLEOTIDE SEQUENCE [LARGE SCALE GENOMIC DNA]</scope>
    <source>
        <strain evidence="13 14">NCTC12947</strain>
    </source>
</reference>
<dbReference type="GO" id="GO:0015344">
    <property type="term" value="F:siderophore uptake transmembrane transporter activity"/>
    <property type="evidence" value="ECO:0007669"/>
    <property type="project" value="TreeGrafter"/>
</dbReference>
<dbReference type="InterPro" id="IPR008969">
    <property type="entry name" value="CarboxyPept-like_regulatory"/>
</dbReference>
<keyword evidence="4 8" id="KW-0812">Transmembrane</keyword>
<organism evidence="13 14">
    <name type="scientific">Capnocytophaga haemolytica</name>
    <dbReference type="NCBI Taxonomy" id="45243"/>
    <lineage>
        <taxon>Bacteria</taxon>
        <taxon>Pseudomonadati</taxon>
        <taxon>Bacteroidota</taxon>
        <taxon>Flavobacteriia</taxon>
        <taxon>Flavobacteriales</taxon>
        <taxon>Flavobacteriaceae</taxon>
        <taxon>Capnocytophaga</taxon>
    </lineage>
</organism>
<evidence type="ECO:0000256" key="4">
    <source>
        <dbReference type="ARBA" id="ARBA00022692"/>
    </source>
</evidence>
<dbReference type="Gene3D" id="2.40.170.20">
    <property type="entry name" value="TonB-dependent receptor, beta-barrel domain"/>
    <property type="match status" value="1"/>
</dbReference>
<keyword evidence="3 8" id="KW-1134">Transmembrane beta strand</keyword>
<evidence type="ECO:0000256" key="1">
    <source>
        <dbReference type="ARBA" id="ARBA00004571"/>
    </source>
</evidence>
<dbReference type="InterPro" id="IPR036942">
    <property type="entry name" value="Beta-barrel_TonB_sf"/>
</dbReference>
<evidence type="ECO:0000256" key="10">
    <source>
        <dbReference type="SAM" id="Phobius"/>
    </source>
</evidence>
<dbReference type="InterPro" id="IPR037066">
    <property type="entry name" value="Plug_dom_sf"/>
</dbReference>
<dbReference type="Proteomes" id="UP000215539">
    <property type="component" value="Chromosome 1"/>
</dbReference>
<keyword evidence="13" id="KW-0675">Receptor</keyword>
<dbReference type="Pfam" id="PF00593">
    <property type="entry name" value="TonB_dep_Rec_b-barrel"/>
    <property type="match status" value="1"/>
</dbReference>
<evidence type="ECO:0000256" key="6">
    <source>
        <dbReference type="ARBA" id="ARBA00023136"/>
    </source>
</evidence>
<keyword evidence="5 9" id="KW-0798">TonB box</keyword>
<feature type="transmembrane region" description="Helical" evidence="10">
    <location>
        <begin position="12"/>
        <end position="31"/>
    </location>
</feature>
<dbReference type="InterPro" id="IPR039426">
    <property type="entry name" value="TonB-dep_rcpt-like"/>
</dbReference>
<evidence type="ECO:0000259" key="11">
    <source>
        <dbReference type="Pfam" id="PF00593"/>
    </source>
</evidence>
<dbReference type="InterPro" id="IPR012910">
    <property type="entry name" value="Plug_dom"/>
</dbReference>
<accession>A0AAX2H1P7</accession>
<evidence type="ECO:0000256" key="8">
    <source>
        <dbReference type="PROSITE-ProRule" id="PRU01360"/>
    </source>
</evidence>
<protein>
    <submittedName>
        <fullName evidence="13">Colicin I receptor</fullName>
    </submittedName>
</protein>
<dbReference type="AlphaFoldDB" id="A0AAX2H1P7"/>
<dbReference type="EMBL" id="LT906449">
    <property type="protein sequence ID" value="SNV10874.1"/>
    <property type="molecule type" value="Genomic_DNA"/>
</dbReference>
<keyword evidence="10" id="KW-1133">Transmembrane helix</keyword>
<comment type="similarity">
    <text evidence="8 9">Belongs to the TonB-dependent receptor family.</text>
</comment>
<dbReference type="Gene3D" id="2.170.130.10">
    <property type="entry name" value="TonB-dependent receptor, plug domain"/>
    <property type="match status" value="1"/>
</dbReference>
<dbReference type="Pfam" id="PF13715">
    <property type="entry name" value="CarbopepD_reg_2"/>
    <property type="match status" value="1"/>
</dbReference>
<evidence type="ECO:0000256" key="3">
    <source>
        <dbReference type="ARBA" id="ARBA00022452"/>
    </source>
</evidence>
<evidence type="ECO:0000256" key="2">
    <source>
        <dbReference type="ARBA" id="ARBA00022448"/>
    </source>
</evidence>